<dbReference type="AlphaFoldDB" id="A0A0A9GBX9"/>
<dbReference type="EMBL" id="GBRH01179738">
    <property type="protein sequence ID" value="JAE18158.1"/>
    <property type="molecule type" value="Transcribed_RNA"/>
</dbReference>
<name>A0A0A9GBX9_ARUDO</name>
<evidence type="ECO:0000313" key="1">
    <source>
        <dbReference type="EMBL" id="JAE18158.1"/>
    </source>
</evidence>
<proteinExistence type="predicted"/>
<organism evidence="1">
    <name type="scientific">Arundo donax</name>
    <name type="common">Giant reed</name>
    <name type="synonym">Donax arundinaceus</name>
    <dbReference type="NCBI Taxonomy" id="35708"/>
    <lineage>
        <taxon>Eukaryota</taxon>
        <taxon>Viridiplantae</taxon>
        <taxon>Streptophyta</taxon>
        <taxon>Embryophyta</taxon>
        <taxon>Tracheophyta</taxon>
        <taxon>Spermatophyta</taxon>
        <taxon>Magnoliopsida</taxon>
        <taxon>Liliopsida</taxon>
        <taxon>Poales</taxon>
        <taxon>Poaceae</taxon>
        <taxon>PACMAD clade</taxon>
        <taxon>Arundinoideae</taxon>
        <taxon>Arundineae</taxon>
        <taxon>Arundo</taxon>
    </lineage>
</organism>
<reference evidence="1" key="1">
    <citation type="submission" date="2014-09" db="EMBL/GenBank/DDBJ databases">
        <authorList>
            <person name="Magalhaes I.L.F."/>
            <person name="Oliveira U."/>
            <person name="Santos F.R."/>
            <person name="Vidigal T.H.D.A."/>
            <person name="Brescovit A.D."/>
            <person name="Santos A.J."/>
        </authorList>
    </citation>
    <scope>NUCLEOTIDE SEQUENCE</scope>
    <source>
        <tissue evidence="1">Shoot tissue taken approximately 20 cm above the soil surface</tissue>
    </source>
</reference>
<protein>
    <submittedName>
        <fullName evidence="1">Uncharacterized protein</fullName>
    </submittedName>
</protein>
<sequence>MEMMGHSSLRVHLYYKLKISEVRIQCSRGIRLDYFFTSSILSPATDMLANWKAQCRSRSRKSKFELGHIMTNLLLFNKFELLEVLRIQAAPGLLGSEE</sequence>
<reference evidence="1" key="2">
    <citation type="journal article" date="2015" name="Data Brief">
        <title>Shoot transcriptome of the giant reed, Arundo donax.</title>
        <authorList>
            <person name="Barrero R.A."/>
            <person name="Guerrero F.D."/>
            <person name="Moolhuijzen P."/>
            <person name="Goolsby J.A."/>
            <person name="Tidwell J."/>
            <person name="Bellgard S.E."/>
            <person name="Bellgard M.I."/>
        </authorList>
    </citation>
    <scope>NUCLEOTIDE SEQUENCE</scope>
    <source>
        <tissue evidence="1">Shoot tissue taken approximately 20 cm above the soil surface</tissue>
    </source>
</reference>
<accession>A0A0A9GBX9</accession>